<keyword evidence="10" id="KW-1185">Reference proteome</keyword>
<dbReference type="InterPro" id="IPR020781">
    <property type="entry name" value="ATPase_OSCP/d_CS"/>
</dbReference>
<comment type="similarity">
    <text evidence="2">Belongs to the ATPase delta chain family.</text>
</comment>
<dbReference type="PROSITE" id="PS00389">
    <property type="entry name" value="ATPASE_DELTA"/>
    <property type="match status" value="1"/>
</dbReference>
<evidence type="ECO:0000256" key="6">
    <source>
        <dbReference type="ARBA" id="ARBA00023065"/>
    </source>
</evidence>
<keyword evidence="6" id="KW-0406">Ion transport</keyword>
<dbReference type="PANTHER" id="PTHR11910">
    <property type="entry name" value="ATP SYNTHASE DELTA CHAIN"/>
    <property type="match status" value="1"/>
</dbReference>
<evidence type="ECO:0000256" key="8">
    <source>
        <dbReference type="ARBA" id="ARBA00023310"/>
    </source>
</evidence>
<dbReference type="SUPFAM" id="SSF47928">
    <property type="entry name" value="N-terminal domain of the delta subunit of the F1F0-ATP synthase"/>
    <property type="match status" value="1"/>
</dbReference>
<evidence type="ECO:0000256" key="7">
    <source>
        <dbReference type="ARBA" id="ARBA00023136"/>
    </source>
</evidence>
<keyword evidence="4" id="KW-0813">Transport</keyword>
<evidence type="ECO:0000256" key="1">
    <source>
        <dbReference type="ARBA" id="ARBA00004370"/>
    </source>
</evidence>
<dbReference type="Pfam" id="PF00213">
    <property type="entry name" value="OSCP"/>
    <property type="match status" value="1"/>
</dbReference>
<dbReference type="GO" id="GO:0045259">
    <property type="term" value="C:proton-transporting ATP synthase complex"/>
    <property type="evidence" value="ECO:0007669"/>
    <property type="project" value="EnsemblFungi"/>
</dbReference>
<comment type="subcellular location">
    <subcellularLocation>
        <location evidence="1">Membrane</location>
    </subcellularLocation>
</comment>
<accession>A0A1Y2C8W2</accession>
<dbReference type="InterPro" id="IPR000711">
    <property type="entry name" value="ATPase_OSCP/dsu"/>
</dbReference>
<evidence type="ECO:0000313" key="10">
    <source>
        <dbReference type="Proteomes" id="UP000193642"/>
    </source>
</evidence>
<dbReference type="STRING" id="329046.A0A1Y2C8W2"/>
<dbReference type="AlphaFoldDB" id="A0A1Y2C8W2"/>
<dbReference type="PRINTS" id="PR00125">
    <property type="entry name" value="ATPASEDELTA"/>
</dbReference>
<dbReference type="HAMAP" id="MF_01416">
    <property type="entry name" value="ATP_synth_delta_bact"/>
    <property type="match status" value="1"/>
</dbReference>
<reference evidence="9 10" key="1">
    <citation type="submission" date="2016-07" db="EMBL/GenBank/DDBJ databases">
        <title>Pervasive Adenine N6-methylation of Active Genes in Fungi.</title>
        <authorList>
            <consortium name="DOE Joint Genome Institute"/>
            <person name="Mondo S.J."/>
            <person name="Dannebaum R.O."/>
            <person name="Kuo R.C."/>
            <person name="Labutti K."/>
            <person name="Haridas S."/>
            <person name="Kuo A."/>
            <person name="Salamov A."/>
            <person name="Ahrendt S.R."/>
            <person name="Lipzen A."/>
            <person name="Sullivan W."/>
            <person name="Andreopoulos W.B."/>
            <person name="Clum A."/>
            <person name="Lindquist E."/>
            <person name="Daum C."/>
            <person name="Ramamoorthy G.K."/>
            <person name="Gryganskyi A."/>
            <person name="Culley D."/>
            <person name="Magnuson J.K."/>
            <person name="James T.Y."/>
            <person name="O'Malley M.A."/>
            <person name="Stajich J.E."/>
            <person name="Spatafora J.W."/>
            <person name="Visel A."/>
            <person name="Grigoriev I.V."/>
        </authorList>
    </citation>
    <scope>NUCLEOTIDE SEQUENCE [LARGE SCALE GENOMIC DNA]</scope>
    <source>
        <strain evidence="9 10">JEL800</strain>
    </source>
</reference>
<keyword evidence="8" id="KW-0066">ATP synthesis</keyword>
<dbReference type="Gene3D" id="1.10.520.20">
    <property type="entry name" value="N-terminal domain of the delta subunit of the F1F0-ATP synthase"/>
    <property type="match status" value="1"/>
</dbReference>
<evidence type="ECO:0000256" key="2">
    <source>
        <dbReference type="ARBA" id="ARBA00007046"/>
    </source>
</evidence>
<sequence>MFASKVFARSMATASATKIPVVLHGIDGRYATALYSAASKKNVLDTVESELNKIGNVIEKDARLQTFLETPIIDRAAKKEGVSQVLAAGRYSDLTTNFFQVLAENGRLDQTKKVVAAFQQLMTAHRGEVAVTVTSTKELDARVFRQLKDILQKSNLLEKNQKLVLSNKIDASIIGGLVIEVGDKTIDLSVSSKVAKLDRLLKETI</sequence>
<dbReference type="Proteomes" id="UP000193642">
    <property type="component" value="Unassembled WGS sequence"/>
</dbReference>
<proteinExistence type="inferred from homology"/>
<gene>
    <name evidence="9" type="ORF">BCR33DRAFT_717958</name>
</gene>
<evidence type="ECO:0000256" key="4">
    <source>
        <dbReference type="ARBA" id="ARBA00022448"/>
    </source>
</evidence>
<dbReference type="GO" id="GO:0046933">
    <property type="term" value="F:proton-transporting ATP synthase activity, rotational mechanism"/>
    <property type="evidence" value="ECO:0007669"/>
    <property type="project" value="EnsemblFungi"/>
</dbReference>
<name>A0A1Y2C8W2_9FUNG</name>
<evidence type="ECO:0000313" key="9">
    <source>
        <dbReference type="EMBL" id="ORY42765.1"/>
    </source>
</evidence>
<organism evidence="9 10">
    <name type="scientific">Rhizoclosmatium globosum</name>
    <dbReference type="NCBI Taxonomy" id="329046"/>
    <lineage>
        <taxon>Eukaryota</taxon>
        <taxon>Fungi</taxon>
        <taxon>Fungi incertae sedis</taxon>
        <taxon>Chytridiomycota</taxon>
        <taxon>Chytridiomycota incertae sedis</taxon>
        <taxon>Chytridiomycetes</taxon>
        <taxon>Chytridiales</taxon>
        <taxon>Chytriomycetaceae</taxon>
        <taxon>Rhizoclosmatium</taxon>
    </lineage>
</organism>
<protein>
    <recommendedName>
        <fullName evidence="3">ATP synthase subunit 5, mitochondrial</fullName>
    </recommendedName>
</protein>
<keyword evidence="7" id="KW-0472">Membrane</keyword>
<keyword evidence="5" id="KW-0375">Hydrogen ion transport</keyword>
<evidence type="ECO:0000256" key="5">
    <source>
        <dbReference type="ARBA" id="ARBA00022781"/>
    </source>
</evidence>
<dbReference type="OrthoDB" id="1262810at2759"/>
<evidence type="ECO:0000256" key="3">
    <source>
        <dbReference type="ARBA" id="ARBA00014723"/>
    </source>
</evidence>
<dbReference type="EMBL" id="MCGO01000027">
    <property type="protein sequence ID" value="ORY42765.1"/>
    <property type="molecule type" value="Genomic_DNA"/>
</dbReference>
<dbReference type="GO" id="GO:0005743">
    <property type="term" value="C:mitochondrial inner membrane"/>
    <property type="evidence" value="ECO:0007669"/>
    <property type="project" value="EnsemblFungi"/>
</dbReference>
<dbReference type="NCBIfam" id="TIGR01145">
    <property type="entry name" value="ATP_synt_delta"/>
    <property type="match status" value="1"/>
</dbReference>
<dbReference type="InterPro" id="IPR026015">
    <property type="entry name" value="ATP_synth_OSCP/delta_N_sf"/>
</dbReference>
<comment type="caution">
    <text evidence="9">The sequence shown here is derived from an EMBL/GenBank/DDBJ whole genome shotgun (WGS) entry which is preliminary data.</text>
</comment>